<dbReference type="OrthoDB" id="9810361at2"/>
<dbReference type="AlphaFoldDB" id="A8ZWU3"/>
<dbReference type="STRING" id="96561.Dole_2621"/>
<dbReference type="eggNOG" id="COG0727">
    <property type="taxonomic scope" value="Bacteria"/>
</dbReference>
<evidence type="ECO:0000313" key="1">
    <source>
        <dbReference type="EMBL" id="ABW68424.1"/>
    </source>
</evidence>
<keyword evidence="2" id="KW-1185">Reference proteome</keyword>
<dbReference type="Proteomes" id="UP000008561">
    <property type="component" value="Chromosome"/>
</dbReference>
<dbReference type="PANTHER" id="PTHR35866">
    <property type="entry name" value="PUTATIVE-RELATED"/>
    <property type="match status" value="1"/>
</dbReference>
<proteinExistence type="predicted"/>
<organism evidence="1 2">
    <name type="scientific">Desulfosudis oleivorans (strain DSM 6200 / JCM 39069 / Hxd3)</name>
    <name type="common">Desulfococcus oleovorans</name>
    <dbReference type="NCBI Taxonomy" id="96561"/>
    <lineage>
        <taxon>Bacteria</taxon>
        <taxon>Pseudomonadati</taxon>
        <taxon>Thermodesulfobacteriota</taxon>
        <taxon>Desulfobacteria</taxon>
        <taxon>Desulfobacterales</taxon>
        <taxon>Desulfosudaceae</taxon>
        <taxon>Desulfosudis</taxon>
    </lineage>
</organism>
<dbReference type="EMBL" id="CP000859">
    <property type="protein sequence ID" value="ABW68424.1"/>
    <property type="molecule type" value="Genomic_DNA"/>
</dbReference>
<accession>A8ZWU3</accession>
<evidence type="ECO:0008006" key="3">
    <source>
        <dbReference type="Google" id="ProtNLM"/>
    </source>
</evidence>
<dbReference type="KEGG" id="dol:Dole_2621"/>
<gene>
    <name evidence="1" type="ordered locus">Dole_2621</name>
</gene>
<reference evidence="1 2" key="1">
    <citation type="submission" date="2007-10" db="EMBL/GenBank/DDBJ databases">
        <title>Complete sequence of Desulfococcus oleovorans Hxd3.</title>
        <authorList>
            <consortium name="US DOE Joint Genome Institute"/>
            <person name="Copeland A."/>
            <person name="Lucas S."/>
            <person name="Lapidus A."/>
            <person name="Barry K."/>
            <person name="Glavina del Rio T."/>
            <person name="Dalin E."/>
            <person name="Tice H."/>
            <person name="Pitluck S."/>
            <person name="Kiss H."/>
            <person name="Brettin T."/>
            <person name="Bruce D."/>
            <person name="Detter J.C."/>
            <person name="Han C."/>
            <person name="Schmutz J."/>
            <person name="Larimer F."/>
            <person name="Land M."/>
            <person name="Hauser L."/>
            <person name="Kyrpides N."/>
            <person name="Kim E."/>
            <person name="Wawrik B."/>
            <person name="Richardson P."/>
        </authorList>
    </citation>
    <scope>NUCLEOTIDE SEQUENCE [LARGE SCALE GENOMIC DNA]</scope>
    <source>
        <strain evidence="2">DSM 6200 / JCM 39069 / Hxd3</strain>
    </source>
</reference>
<dbReference type="RefSeq" id="WP_012176036.1">
    <property type="nucleotide sequence ID" value="NC_009943.1"/>
</dbReference>
<sequence>MEDYSVIELGLQDTFCFACDPNVPCFNACGCDVVQYLTPYDILRLKNSLGLSSTEFLERYTTHYTGQGSGLEVVTLKRSAADRQRQCPFANEQGCGVYPDRPSSCRVYPLARVASRCRETGRVTERYMLMKEPHCRGFDRGVPRTVSQWIEDQGLAPYNEANDRLMEIISAKNRTSPGRSLDMVSKKIFYTGCYDLDRFRQEIFEKGDLEGLNLDDATLAAAASDDTALLAVSLAWVKKMLFSS</sequence>
<dbReference type="Pfam" id="PF03692">
    <property type="entry name" value="CxxCxxCC"/>
    <property type="match status" value="1"/>
</dbReference>
<protein>
    <recommendedName>
        <fullName evidence="3">YkgJ family cysteine cluster protein</fullName>
    </recommendedName>
</protein>
<dbReference type="HOGENOM" id="CLU_080178_0_0_7"/>
<dbReference type="PANTHER" id="PTHR35866:SF1">
    <property type="entry name" value="YKGJ FAMILY CYSTEINE CLUSTER PROTEIN"/>
    <property type="match status" value="1"/>
</dbReference>
<evidence type="ECO:0000313" key="2">
    <source>
        <dbReference type="Proteomes" id="UP000008561"/>
    </source>
</evidence>
<name>A8ZWU3_DESOH</name>
<dbReference type="InterPro" id="IPR005358">
    <property type="entry name" value="Puta_zinc/iron-chelating_dom"/>
</dbReference>